<comment type="similarity">
    <text evidence="4">Belongs to the Cob(I)alamin adenosyltransferase family.</text>
</comment>
<evidence type="ECO:0000256" key="2">
    <source>
        <dbReference type="ARBA" id="ARBA00022741"/>
    </source>
</evidence>
<evidence type="ECO:0000313" key="7">
    <source>
        <dbReference type="EMBL" id="VGO16572.1"/>
    </source>
</evidence>
<dbReference type="PANTHER" id="PTHR12213">
    <property type="entry name" value="CORRINOID ADENOSYLTRANSFERASE"/>
    <property type="match status" value="1"/>
</dbReference>
<keyword evidence="8" id="KW-1185">Reference proteome</keyword>
<accession>A0A6C2U8Y2</accession>
<keyword evidence="1 4" id="KW-0808">Transferase</keyword>
<dbReference type="InterPro" id="IPR029499">
    <property type="entry name" value="PduO-typ"/>
</dbReference>
<dbReference type="EC" id="2.5.1.17" evidence="4"/>
<comment type="catalytic activity">
    <reaction evidence="4">
        <text>2 cob(II)alamin + reduced [electron-transfer flavoprotein] + 2 ATP = 2 adenosylcob(III)alamin + 2 triphosphate + oxidized [electron-transfer flavoprotein] + 3 H(+)</text>
        <dbReference type="Rhea" id="RHEA:28671"/>
        <dbReference type="Rhea" id="RHEA-COMP:10685"/>
        <dbReference type="Rhea" id="RHEA-COMP:10686"/>
        <dbReference type="ChEBI" id="CHEBI:15378"/>
        <dbReference type="ChEBI" id="CHEBI:16304"/>
        <dbReference type="ChEBI" id="CHEBI:18036"/>
        <dbReference type="ChEBI" id="CHEBI:18408"/>
        <dbReference type="ChEBI" id="CHEBI:30616"/>
        <dbReference type="ChEBI" id="CHEBI:57692"/>
        <dbReference type="ChEBI" id="CHEBI:58307"/>
        <dbReference type="EC" id="2.5.1.17"/>
    </reaction>
</comment>
<feature type="domain" description="Cobalamin adenosyltransferase-like" evidence="6">
    <location>
        <begin position="4"/>
        <end position="165"/>
    </location>
</feature>
<evidence type="ECO:0000256" key="1">
    <source>
        <dbReference type="ARBA" id="ARBA00022679"/>
    </source>
</evidence>
<dbReference type="InterPro" id="IPR036451">
    <property type="entry name" value="CblAdoTrfase-like_sf"/>
</dbReference>
<dbReference type="GO" id="GO:0008817">
    <property type="term" value="F:corrinoid adenosyltransferase activity"/>
    <property type="evidence" value="ECO:0007669"/>
    <property type="project" value="UniProtKB-UniRule"/>
</dbReference>
<dbReference type="Proteomes" id="UP000366872">
    <property type="component" value="Unassembled WGS sequence"/>
</dbReference>
<reference evidence="7 8" key="1">
    <citation type="submission" date="2019-04" db="EMBL/GenBank/DDBJ databases">
        <authorList>
            <person name="Van Vliet M D."/>
        </authorList>
    </citation>
    <scope>NUCLEOTIDE SEQUENCE [LARGE SCALE GENOMIC DNA]</scope>
    <source>
        <strain evidence="7 8">F1</strain>
    </source>
</reference>
<dbReference type="InterPro" id="IPR016030">
    <property type="entry name" value="CblAdoTrfase-like"/>
</dbReference>
<dbReference type="Gene3D" id="1.20.1200.10">
    <property type="entry name" value="Cobalamin adenosyltransferase-like"/>
    <property type="match status" value="1"/>
</dbReference>
<comment type="pathway">
    <text evidence="4">Cofactor biosynthesis; adenosylcobalamin biosynthesis; adenosylcobalamin from cob(II)yrinate a,c-diamide: step 2/7.</text>
</comment>
<keyword evidence="3 4" id="KW-0067">ATP-binding</keyword>
<dbReference type="AlphaFoldDB" id="A0A6C2U8Y2"/>
<keyword evidence="2 4" id="KW-0547">Nucleotide-binding</keyword>
<gene>
    <name evidence="7" type="primary">yvqK</name>
    <name evidence="7" type="ORF">PDESU_05163</name>
</gene>
<evidence type="ECO:0000256" key="4">
    <source>
        <dbReference type="RuleBase" id="RU366026"/>
    </source>
</evidence>
<sequence>MPKIFTKTGDKGETGRFDGTRVPKNDPQMEVQGTIDECNSAIGVARAHIDDDQLDSILKNVQSLLLVAGSEVTNVGHDNRLPIITKENITMMEALIDDVEDGLDPLTNFILPAGGKASAHLHVARAASRKVERRLVSLRETSEVNPVLLAYFNRLSDTLFVLARHAAKLSGNKDEIWINPRNAY</sequence>
<evidence type="ECO:0000313" key="8">
    <source>
        <dbReference type="Proteomes" id="UP000366872"/>
    </source>
</evidence>
<dbReference type="SUPFAM" id="SSF89028">
    <property type="entry name" value="Cobalamin adenosyltransferase-like"/>
    <property type="match status" value="1"/>
</dbReference>
<evidence type="ECO:0000256" key="5">
    <source>
        <dbReference type="SAM" id="MobiDB-lite"/>
    </source>
</evidence>
<name>A0A6C2U8Y2_PONDE</name>
<dbReference type="NCBIfam" id="TIGR00636">
    <property type="entry name" value="PduO_Nterm"/>
    <property type="match status" value="1"/>
</dbReference>
<feature type="compositionally biased region" description="Basic and acidic residues" evidence="5">
    <location>
        <begin position="8"/>
        <end position="21"/>
    </location>
</feature>
<proteinExistence type="inferred from homology"/>
<evidence type="ECO:0000259" key="6">
    <source>
        <dbReference type="Pfam" id="PF01923"/>
    </source>
</evidence>
<dbReference type="GO" id="GO:0009236">
    <property type="term" value="P:cobalamin biosynthetic process"/>
    <property type="evidence" value="ECO:0007669"/>
    <property type="project" value="UniProtKB-UniRule"/>
</dbReference>
<dbReference type="Pfam" id="PF01923">
    <property type="entry name" value="Cob_adeno_trans"/>
    <property type="match status" value="1"/>
</dbReference>
<dbReference type="PANTHER" id="PTHR12213:SF0">
    <property type="entry name" value="CORRINOID ADENOSYLTRANSFERASE MMAB"/>
    <property type="match status" value="1"/>
</dbReference>
<dbReference type="UniPathway" id="UPA00148">
    <property type="reaction ID" value="UER00233"/>
</dbReference>
<dbReference type="RefSeq" id="WP_136082064.1">
    <property type="nucleotide sequence ID" value="NZ_CAAHFG010000003.1"/>
</dbReference>
<comment type="catalytic activity">
    <reaction evidence="4">
        <text>2 cob(II)yrinate a,c diamide + reduced [electron-transfer flavoprotein] + 2 ATP = 2 adenosylcob(III)yrinate a,c-diamide + 2 triphosphate + oxidized [electron-transfer flavoprotein] + 3 H(+)</text>
        <dbReference type="Rhea" id="RHEA:11528"/>
        <dbReference type="Rhea" id="RHEA-COMP:10685"/>
        <dbReference type="Rhea" id="RHEA-COMP:10686"/>
        <dbReference type="ChEBI" id="CHEBI:15378"/>
        <dbReference type="ChEBI" id="CHEBI:18036"/>
        <dbReference type="ChEBI" id="CHEBI:30616"/>
        <dbReference type="ChEBI" id="CHEBI:57692"/>
        <dbReference type="ChEBI" id="CHEBI:58307"/>
        <dbReference type="ChEBI" id="CHEBI:58503"/>
        <dbReference type="ChEBI" id="CHEBI:58537"/>
        <dbReference type="EC" id="2.5.1.17"/>
    </reaction>
</comment>
<feature type="region of interest" description="Disordered" evidence="5">
    <location>
        <begin position="1"/>
        <end position="21"/>
    </location>
</feature>
<evidence type="ECO:0000256" key="3">
    <source>
        <dbReference type="ARBA" id="ARBA00022840"/>
    </source>
</evidence>
<dbReference type="EMBL" id="CAAHFG010000003">
    <property type="protein sequence ID" value="VGO16572.1"/>
    <property type="molecule type" value="Genomic_DNA"/>
</dbReference>
<keyword evidence="4" id="KW-0169">Cobalamin biosynthesis</keyword>
<organism evidence="7 8">
    <name type="scientific">Pontiella desulfatans</name>
    <dbReference type="NCBI Taxonomy" id="2750659"/>
    <lineage>
        <taxon>Bacteria</taxon>
        <taxon>Pseudomonadati</taxon>
        <taxon>Kiritimatiellota</taxon>
        <taxon>Kiritimatiellia</taxon>
        <taxon>Kiritimatiellales</taxon>
        <taxon>Pontiellaceae</taxon>
        <taxon>Pontiella</taxon>
    </lineage>
</organism>
<protein>
    <recommendedName>
        <fullName evidence="4">Corrinoid adenosyltransferase</fullName>
        <ecNumber evidence="4">2.5.1.17</ecNumber>
    </recommendedName>
    <alternativeName>
        <fullName evidence="4">Cob(II)alamin adenosyltransferase</fullName>
    </alternativeName>
    <alternativeName>
        <fullName evidence="4">Cob(II)yrinic acid a,c-diamide adenosyltransferase</fullName>
    </alternativeName>
    <alternativeName>
        <fullName evidence="4">Cobinamide/cobalamin adenosyltransferase</fullName>
    </alternativeName>
</protein>
<dbReference type="GO" id="GO:0005524">
    <property type="term" value="F:ATP binding"/>
    <property type="evidence" value="ECO:0007669"/>
    <property type="project" value="UniProtKB-UniRule"/>
</dbReference>